<dbReference type="GO" id="GO:0007165">
    <property type="term" value="P:signal transduction"/>
    <property type="evidence" value="ECO:0007669"/>
    <property type="project" value="UniProtKB-KW"/>
</dbReference>
<organism evidence="7 8">
    <name type="scientific">Thermosyntropha lipolytica DSM 11003</name>
    <dbReference type="NCBI Taxonomy" id="1123382"/>
    <lineage>
        <taxon>Bacteria</taxon>
        <taxon>Bacillati</taxon>
        <taxon>Bacillota</taxon>
        <taxon>Clostridia</taxon>
        <taxon>Eubacteriales</taxon>
        <taxon>Syntrophomonadaceae</taxon>
        <taxon>Thermosyntropha</taxon>
    </lineage>
</organism>
<dbReference type="Pfam" id="PF00672">
    <property type="entry name" value="HAMP"/>
    <property type="match status" value="1"/>
</dbReference>
<keyword evidence="1 3" id="KW-0807">Transducer</keyword>
<accession>A0A1M5LVZ7</accession>
<evidence type="ECO:0000313" key="7">
    <source>
        <dbReference type="EMBL" id="SHG69090.1"/>
    </source>
</evidence>
<dbReference type="InterPro" id="IPR004089">
    <property type="entry name" value="MCPsignal_dom"/>
</dbReference>
<dbReference type="GO" id="GO:0016020">
    <property type="term" value="C:membrane"/>
    <property type="evidence" value="ECO:0007669"/>
    <property type="project" value="InterPro"/>
</dbReference>
<evidence type="ECO:0000256" key="3">
    <source>
        <dbReference type="PROSITE-ProRule" id="PRU00284"/>
    </source>
</evidence>
<dbReference type="Pfam" id="PF00015">
    <property type="entry name" value="MCPsignal"/>
    <property type="match status" value="1"/>
</dbReference>
<dbReference type="SUPFAM" id="SSF103190">
    <property type="entry name" value="Sensory domain-like"/>
    <property type="match status" value="1"/>
</dbReference>
<evidence type="ECO:0000259" key="6">
    <source>
        <dbReference type="PROSITE" id="PS50885"/>
    </source>
</evidence>
<dbReference type="CDD" id="cd12912">
    <property type="entry name" value="PDC2_MCP_like"/>
    <property type="match status" value="1"/>
</dbReference>
<dbReference type="PANTHER" id="PTHR32089">
    <property type="entry name" value="METHYL-ACCEPTING CHEMOTAXIS PROTEIN MCPB"/>
    <property type="match status" value="1"/>
</dbReference>
<evidence type="ECO:0000256" key="4">
    <source>
        <dbReference type="SAM" id="Phobius"/>
    </source>
</evidence>
<dbReference type="Proteomes" id="UP000242329">
    <property type="component" value="Unassembled WGS sequence"/>
</dbReference>
<sequence>MGKMSRRTTLRRRFLLAVLPLVLAIFIAQVVLSTVNFTSALESKTREALQLQAENEARRLEGQFEEAALVAKVLADNLEVASNYDVKGFEALMKEYIKENENIIGTGYWLEPYMYSPEYKYYGPYVYREGENIKLTWDYSNEEYDYFQYDWYKLGFTGGKEVKWTEPYLDEVSGVVMITSTKPVIKEGKIIGVTTCDLGLPGLTDYMKAIKVGQTGYAFLLSRDGYYLGYRDEGKNFKLKMENEEDERTAVLGRELTRANGAVVLKGFLEGKEVLVSAAPVGNSGIKMVLVIPTKEVYATKTRVLTLVAVSLVAALMLLGWLLWFMITRYIAKPLKEVTDYADLMAQGDFTGTLSSRYAEQGDEIGRLVLSFGRLRDNVHLVVKNINNISEALSRFSLKVADMAQDIAASMQENTASIEQIASGMEEIASAAEEINASGQEIKGTLLLINEEAAKTNQNIKDIEKRAYEVEEGANSSCRTAVQMYNQIKEALEKAITDARIVNEISAMAQNIAGIAQQTNLLALNAAIEAARAGEQGKGFAVVADEVRKLAENSATEVENIQRITLQVGEAIDRLIYDSQQMLQFINSQVIPDYELMVDIGKKYREDSQNIGELTYRITSSLEKVMQAMGDIVDAMENTAASVEEVSASSQDISRASEGSASKAVSLAEIADKLKESAEKLEEMMQSFRL</sequence>
<dbReference type="EMBL" id="FQWY01000009">
    <property type="protein sequence ID" value="SHG69090.1"/>
    <property type="molecule type" value="Genomic_DNA"/>
</dbReference>
<evidence type="ECO:0000259" key="5">
    <source>
        <dbReference type="PROSITE" id="PS50111"/>
    </source>
</evidence>
<proteinExistence type="inferred from homology"/>
<evidence type="ECO:0000256" key="1">
    <source>
        <dbReference type="ARBA" id="ARBA00023224"/>
    </source>
</evidence>
<comment type="similarity">
    <text evidence="2">Belongs to the methyl-accepting chemotaxis (MCP) protein family.</text>
</comment>
<dbReference type="PROSITE" id="PS50885">
    <property type="entry name" value="HAMP"/>
    <property type="match status" value="1"/>
</dbReference>
<keyword evidence="4" id="KW-0472">Membrane</keyword>
<dbReference type="SUPFAM" id="SSF58104">
    <property type="entry name" value="Methyl-accepting chemotaxis protein (MCP) signaling domain"/>
    <property type="match status" value="1"/>
</dbReference>
<evidence type="ECO:0000256" key="2">
    <source>
        <dbReference type="ARBA" id="ARBA00029447"/>
    </source>
</evidence>
<dbReference type="Gene3D" id="1.10.287.950">
    <property type="entry name" value="Methyl-accepting chemotaxis protein"/>
    <property type="match status" value="1"/>
</dbReference>
<dbReference type="PANTHER" id="PTHR32089:SF112">
    <property type="entry name" value="LYSOZYME-LIKE PROTEIN-RELATED"/>
    <property type="match status" value="1"/>
</dbReference>
<dbReference type="AlphaFoldDB" id="A0A1M5LVZ7"/>
<dbReference type="Gene3D" id="3.30.450.20">
    <property type="entry name" value="PAS domain"/>
    <property type="match status" value="2"/>
</dbReference>
<evidence type="ECO:0000313" key="8">
    <source>
        <dbReference type="Proteomes" id="UP000242329"/>
    </source>
</evidence>
<dbReference type="InterPro" id="IPR003660">
    <property type="entry name" value="HAMP_dom"/>
</dbReference>
<dbReference type="Pfam" id="PF22673">
    <property type="entry name" value="MCP-like_PDC_1"/>
    <property type="match status" value="1"/>
</dbReference>
<feature type="domain" description="Methyl-accepting transducer" evidence="5">
    <location>
        <begin position="403"/>
        <end position="654"/>
    </location>
</feature>
<feature type="transmembrane region" description="Helical" evidence="4">
    <location>
        <begin position="304"/>
        <end position="327"/>
    </location>
</feature>
<dbReference type="OrthoDB" id="9760371at2"/>
<feature type="domain" description="HAMP" evidence="6">
    <location>
        <begin position="329"/>
        <end position="384"/>
    </location>
</feature>
<gene>
    <name evidence="7" type="ORF">SAMN02745221_00761</name>
</gene>
<dbReference type="PROSITE" id="PS50111">
    <property type="entry name" value="CHEMOTAXIS_TRANSDUC_2"/>
    <property type="match status" value="1"/>
</dbReference>
<dbReference type="InterPro" id="IPR029151">
    <property type="entry name" value="Sensor-like_sf"/>
</dbReference>
<reference evidence="8" key="1">
    <citation type="submission" date="2016-11" db="EMBL/GenBank/DDBJ databases">
        <authorList>
            <person name="Varghese N."/>
            <person name="Submissions S."/>
        </authorList>
    </citation>
    <scope>NUCLEOTIDE SEQUENCE [LARGE SCALE GENOMIC DNA]</scope>
    <source>
        <strain evidence="8">DSM 11003</strain>
    </source>
</reference>
<keyword evidence="8" id="KW-1185">Reference proteome</keyword>
<keyword evidence="4" id="KW-1133">Transmembrane helix</keyword>
<keyword evidence="4" id="KW-0812">Transmembrane</keyword>
<dbReference type="CDD" id="cd12913">
    <property type="entry name" value="PDC1_MCP_like"/>
    <property type="match status" value="1"/>
</dbReference>
<dbReference type="Gene3D" id="1.10.8.500">
    <property type="entry name" value="HAMP domain in histidine kinase"/>
    <property type="match status" value="1"/>
</dbReference>
<dbReference type="SMART" id="SM00283">
    <property type="entry name" value="MA"/>
    <property type="match status" value="1"/>
</dbReference>
<dbReference type="SMART" id="SM00304">
    <property type="entry name" value="HAMP"/>
    <property type="match status" value="1"/>
</dbReference>
<name>A0A1M5LVZ7_9FIRM</name>
<protein>
    <submittedName>
        <fullName evidence="7">Methyl-accepting chemotaxis sensory transducer with Cache sensor</fullName>
    </submittedName>
</protein>
<dbReference type="STRING" id="1123382.SAMN02745221_00761"/>
<dbReference type="RefSeq" id="WP_159432303.1">
    <property type="nucleotide sequence ID" value="NZ_FQWY01000009.1"/>
</dbReference>